<dbReference type="GO" id="GO:0003676">
    <property type="term" value="F:nucleic acid binding"/>
    <property type="evidence" value="ECO:0007669"/>
    <property type="project" value="InterPro"/>
</dbReference>
<dbReference type="InterPro" id="IPR002156">
    <property type="entry name" value="RNaseH_domain"/>
</dbReference>
<name>A0A7J8NVW6_GOSRA</name>
<accession>A0A7J8NVW6</accession>
<protein>
    <recommendedName>
        <fullName evidence="2">RNase H type-1 domain-containing protein</fullName>
    </recommendedName>
</protein>
<evidence type="ECO:0000313" key="4">
    <source>
        <dbReference type="Proteomes" id="UP000593578"/>
    </source>
</evidence>
<feature type="transmembrane region" description="Helical" evidence="1">
    <location>
        <begin position="62"/>
        <end position="84"/>
    </location>
</feature>
<gene>
    <name evidence="3" type="ORF">Gorai_023137</name>
</gene>
<dbReference type="Pfam" id="PF13456">
    <property type="entry name" value="RVT_3"/>
    <property type="match status" value="1"/>
</dbReference>
<feature type="domain" description="RNase H type-1" evidence="2">
    <location>
        <begin position="26"/>
        <end position="78"/>
    </location>
</feature>
<dbReference type="GO" id="GO:0004523">
    <property type="term" value="F:RNA-DNA hybrid ribonuclease activity"/>
    <property type="evidence" value="ECO:0007669"/>
    <property type="project" value="InterPro"/>
</dbReference>
<evidence type="ECO:0000259" key="2">
    <source>
        <dbReference type="Pfam" id="PF13456"/>
    </source>
</evidence>
<organism evidence="3 4">
    <name type="scientific">Gossypium raimondii</name>
    <name type="common">Peruvian cotton</name>
    <name type="synonym">Gossypium klotzschianum subsp. raimondii</name>
    <dbReference type="NCBI Taxonomy" id="29730"/>
    <lineage>
        <taxon>Eukaryota</taxon>
        <taxon>Viridiplantae</taxon>
        <taxon>Streptophyta</taxon>
        <taxon>Embryophyta</taxon>
        <taxon>Tracheophyta</taxon>
        <taxon>Spermatophyta</taxon>
        <taxon>Magnoliopsida</taxon>
        <taxon>eudicotyledons</taxon>
        <taxon>Gunneridae</taxon>
        <taxon>Pentapetalae</taxon>
        <taxon>rosids</taxon>
        <taxon>malvids</taxon>
        <taxon>Malvales</taxon>
        <taxon>Malvaceae</taxon>
        <taxon>Malvoideae</taxon>
        <taxon>Gossypium</taxon>
    </lineage>
</organism>
<dbReference type="Proteomes" id="UP000593578">
    <property type="component" value="Unassembled WGS sequence"/>
</dbReference>
<dbReference type="AlphaFoldDB" id="A0A7J8NVW6"/>
<keyword evidence="1" id="KW-1133">Transmembrane helix</keyword>
<keyword evidence="1" id="KW-0472">Membrane</keyword>
<evidence type="ECO:0000313" key="3">
    <source>
        <dbReference type="EMBL" id="MBA0580940.1"/>
    </source>
</evidence>
<reference evidence="3 4" key="1">
    <citation type="journal article" date="2019" name="Genome Biol. Evol.">
        <title>Insights into the evolution of the New World diploid cottons (Gossypium, subgenus Houzingenia) based on genome sequencing.</title>
        <authorList>
            <person name="Grover C.E."/>
            <person name="Arick M.A. 2nd"/>
            <person name="Thrash A."/>
            <person name="Conover J.L."/>
            <person name="Sanders W.S."/>
            <person name="Peterson D.G."/>
            <person name="Frelichowski J.E."/>
            <person name="Scheffler J.A."/>
            <person name="Scheffler B.E."/>
            <person name="Wendel J.F."/>
        </authorList>
    </citation>
    <scope>NUCLEOTIDE SEQUENCE [LARGE SCALE GENOMIC DNA]</scope>
    <source>
        <strain evidence="3">8</strain>
        <tissue evidence="3">Leaf</tissue>
    </source>
</reference>
<keyword evidence="1" id="KW-0812">Transmembrane</keyword>
<dbReference type="EMBL" id="JABEZZ010000002">
    <property type="protein sequence ID" value="MBA0580940.1"/>
    <property type="molecule type" value="Genomic_DNA"/>
</dbReference>
<comment type="caution">
    <text evidence="3">The sequence shown here is derived from an EMBL/GenBank/DDBJ whole genome shotgun (WGS) entry which is preliminary data.</text>
</comment>
<proteinExistence type="predicted"/>
<evidence type="ECO:0000256" key="1">
    <source>
        <dbReference type="SAM" id="Phobius"/>
    </source>
</evidence>
<sequence length="86" mass="9369">MEGKKITKQLTHITWNPSLGATMKINFDATFNGNNARSVLGVVVRNAPGEVVASKEINHRSVLMPFAIEAHACLQGIVLGVWVLTR</sequence>